<dbReference type="OrthoDB" id="5360192at2"/>
<feature type="transmembrane region" description="Helical" evidence="1">
    <location>
        <begin position="58"/>
        <end position="80"/>
    </location>
</feature>
<accession>A0A5S3PUY6</accession>
<organism evidence="2 3">
    <name type="scientific">Maribacter algarum</name>
    <name type="common">ex Zhang et al. 2020</name>
    <dbReference type="NCBI Taxonomy" id="2578118"/>
    <lineage>
        <taxon>Bacteria</taxon>
        <taxon>Pseudomonadati</taxon>
        <taxon>Bacteroidota</taxon>
        <taxon>Flavobacteriia</taxon>
        <taxon>Flavobacteriales</taxon>
        <taxon>Flavobacteriaceae</taxon>
        <taxon>Maribacter</taxon>
    </lineage>
</organism>
<keyword evidence="3" id="KW-1185">Reference proteome</keyword>
<evidence type="ECO:0000256" key="1">
    <source>
        <dbReference type="SAM" id="Phobius"/>
    </source>
</evidence>
<proteinExistence type="predicted"/>
<keyword evidence="1" id="KW-0812">Transmembrane</keyword>
<feature type="transmembrane region" description="Helical" evidence="1">
    <location>
        <begin position="31"/>
        <end position="49"/>
    </location>
</feature>
<protein>
    <submittedName>
        <fullName evidence="2">DUF2809 domain-containing protein</fullName>
    </submittedName>
</protein>
<comment type="caution">
    <text evidence="2">The sequence shown here is derived from an EMBL/GenBank/DDBJ whole genome shotgun (WGS) entry which is preliminary data.</text>
</comment>
<evidence type="ECO:0000313" key="2">
    <source>
        <dbReference type="EMBL" id="TMM58002.1"/>
    </source>
</evidence>
<keyword evidence="1" id="KW-1133">Transmembrane helix</keyword>
<sequence length="125" mass="14442">MKLTFNKIYFLFFILLFLTEAAIAYYLKSGFIRHTFGDFLVVILLYCFFKSFVKANSVLIALMTLVMAFTIEFLQLTNFLEMLGLKGNMWANLVFGNSFSIQDLVAYSLGIMAILFIEIRVLRKS</sequence>
<dbReference type="Pfam" id="PF10990">
    <property type="entry name" value="DUF2809"/>
    <property type="match status" value="1"/>
</dbReference>
<dbReference type="Proteomes" id="UP000310314">
    <property type="component" value="Unassembled WGS sequence"/>
</dbReference>
<dbReference type="EMBL" id="VATY01000001">
    <property type="protein sequence ID" value="TMM58002.1"/>
    <property type="molecule type" value="Genomic_DNA"/>
</dbReference>
<gene>
    <name evidence="2" type="ORF">FEE95_00820</name>
</gene>
<keyword evidence="1" id="KW-0472">Membrane</keyword>
<dbReference type="RefSeq" id="WP_138655934.1">
    <property type="nucleotide sequence ID" value="NZ_VATY01000001.1"/>
</dbReference>
<reference evidence="2 3" key="1">
    <citation type="submission" date="2019-05" db="EMBL/GenBank/DDBJ databases">
        <authorList>
            <person name="Zhang J.-Y."/>
            <person name="Feg X."/>
            <person name="Du Z.-J."/>
        </authorList>
    </citation>
    <scope>NUCLEOTIDE SEQUENCE [LARGE SCALE GENOMIC DNA]</scope>
    <source>
        <strain evidence="2 3">RZ26</strain>
    </source>
</reference>
<dbReference type="AlphaFoldDB" id="A0A5S3PUY6"/>
<dbReference type="InterPro" id="IPR021257">
    <property type="entry name" value="DUF2809"/>
</dbReference>
<evidence type="ECO:0000313" key="3">
    <source>
        <dbReference type="Proteomes" id="UP000310314"/>
    </source>
</evidence>
<feature type="transmembrane region" description="Helical" evidence="1">
    <location>
        <begin position="104"/>
        <end position="122"/>
    </location>
</feature>
<name>A0A5S3PUY6_9FLAO</name>